<gene>
    <name evidence="4" type="ORF">SLS63_005820</name>
</gene>
<evidence type="ECO:0000256" key="3">
    <source>
        <dbReference type="PROSITE-ProRule" id="PRU00023"/>
    </source>
</evidence>
<name>A0ABR1P9M8_DIAER</name>
<dbReference type="PROSITE" id="PS50088">
    <property type="entry name" value="ANK_REPEAT"/>
    <property type="match status" value="4"/>
</dbReference>
<evidence type="ECO:0000313" key="4">
    <source>
        <dbReference type="EMBL" id="KAK7730250.1"/>
    </source>
</evidence>
<keyword evidence="2 3" id="KW-0040">ANK repeat</keyword>
<comment type="caution">
    <text evidence="4">The sequence shown here is derived from an EMBL/GenBank/DDBJ whole genome shotgun (WGS) entry which is preliminary data.</text>
</comment>
<dbReference type="InterPro" id="IPR002110">
    <property type="entry name" value="Ankyrin_rpt"/>
</dbReference>
<reference evidence="4 5" key="1">
    <citation type="submission" date="2024-02" db="EMBL/GenBank/DDBJ databases">
        <title>De novo assembly and annotation of 12 fungi associated with fruit tree decline syndrome in Ontario, Canada.</title>
        <authorList>
            <person name="Sulman M."/>
            <person name="Ellouze W."/>
            <person name="Ilyukhin E."/>
        </authorList>
    </citation>
    <scope>NUCLEOTIDE SEQUENCE [LARGE SCALE GENOMIC DNA]</scope>
    <source>
        <strain evidence="4 5">M169</strain>
    </source>
</reference>
<dbReference type="SMART" id="SM00248">
    <property type="entry name" value="ANK"/>
    <property type="match status" value="6"/>
</dbReference>
<evidence type="ECO:0000256" key="2">
    <source>
        <dbReference type="ARBA" id="ARBA00023043"/>
    </source>
</evidence>
<feature type="repeat" description="ANK" evidence="3">
    <location>
        <begin position="84"/>
        <end position="116"/>
    </location>
</feature>
<keyword evidence="5" id="KW-1185">Reference proteome</keyword>
<evidence type="ECO:0008006" key="6">
    <source>
        <dbReference type="Google" id="ProtNLM"/>
    </source>
</evidence>
<feature type="repeat" description="ANK" evidence="3">
    <location>
        <begin position="166"/>
        <end position="191"/>
    </location>
</feature>
<organism evidence="4 5">
    <name type="scientific">Diaporthe eres</name>
    <name type="common">Phomopsis oblonga</name>
    <dbReference type="NCBI Taxonomy" id="83184"/>
    <lineage>
        <taxon>Eukaryota</taxon>
        <taxon>Fungi</taxon>
        <taxon>Dikarya</taxon>
        <taxon>Ascomycota</taxon>
        <taxon>Pezizomycotina</taxon>
        <taxon>Sordariomycetes</taxon>
        <taxon>Sordariomycetidae</taxon>
        <taxon>Diaporthales</taxon>
        <taxon>Diaporthaceae</taxon>
        <taxon>Diaporthe</taxon>
        <taxon>Diaporthe eres species complex</taxon>
    </lineage>
</organism>
<accession>A0ABR1P9M8</accession>
<dbReference type="PROSITE" id="PS50297">
    <property type="entry name" value="ANK_REP_REGION"/>
    <property type="match status" value="3"/>
</dbReference>
<proteinExistence type="predicted"/>
<evidence type="ECO:0000256" key="1">
    <source>
        <dbReference type="ARBA" id="ARBA00022737"/>
    </source>
</evidence>
<dbReference type="InterPro" id="IPR036770">
    <property type="entry name" value="Ankyrin_rpt-contain_sf"/>
</dbReference>
<dbReference type="SUPFAM" id="SSF48403">
    <property type="entry name" value="Ankyrin repeat"/>
    <property type="match status" value="1"/>
</dbReference>
<dbReference type="Pfam" id="PF12796">
    <property type="entry name" value="Ank_2"/>
    <property type="match status" value="1"/>
</dbReference>
<dbReference type="PANTHER" id="PTHR24198:SF165">
    <property type="entry name" value="ANKYRIN REPEAT-CONTAINING PROTEIN-RELATED"/>
    <property type="match status" value="1"/>
</dbReference>
<dbReference type="EMBL" id="JAKNSF020000026">
    <property type="protein sequence ID" value="KAK7730250.1"/>
    <property type="molecule type" value="Genomic_DNA"/>
</dbReference>
<dbReference type="Pfam" id="PF00023">
    <property type="entry name" value="Ank"/>
    <property type="match status" value="2"/>
</dbReference>
<dbReference type="Gene3D" id="1.25.40.20">
    <property type="entry name" value="Ankyrin repeat-containing domain"/>
    <property type="match status" value="2"/>
</dbReference>
<dbReference type="Proteomes" id="UP001430848">
    <property type="component" value="Unassembled WGS sequence"/>
</dbReference>
<keyword evidence="1" id="KW-0677">Repeat</keyword>
<feature type="repeat" description="ANK" evidence="3">
    <location>
        <begin position="17"/>
        <end position="49"/>
    </location>
</feature>
<protein>
    <recommendedName>
        <fullName evidence="6">Ankyrin repeat protein</fullName>
    </recommendedName>
</protein>
<feature type="repeat" description="ANK" evidence="3">
    <location>
        <begin position="231"/>
        <end position="263"/>
    </location>
</feature>
<sequence>MHLIAISIAYERHVKEENGLAIYWAIENEQHATLKWLVENGVDVNMRDEEVFGSPPLDIGSLFRVHGLETTKAFMLQVEPRFRARFSPLAWAALHGHDSMVDYLLDHGADTELLSEKLCTCSDMKLLHCPLRLPEPPSFWPRYPEDYDFDSIVEYEDWCAGEDFITMWTPLHYALCNGHESTARLLIERGAVDGADHGVTALHTATRWELNDTIDYLLDNDLVDINEQNYHGVTALHMAQVAGRNDLVDKYLDRGADINLEYDGRSGPWTIFYMACAAGDYERALEYLKRGADPHFVLEGVDRDPWTVMRLIYCCTGDAYGYPISLGEERLKLELEIIARGKGSPANT</sequence>
<dbReference type="PANTHER" id="PTHR24198">
    <property type="entry name" value="ANKYRIN REPEAT AND PROTEIN KINASE DOMAIN-CONTAINING PROTEIN"/>
    <property type="match status" value="1"/>
</dbReference>
<evidence type="ECO:0000313" key="5">
    <source>
        <dbReference type="Proteomes" id="UP001430848"/>
    </source>
</evidence>